<protein>
    <recommendedName>
        <fullName evidence="3">DUF169 domain-containing protein</fullName>
    </recommendedName>
</protein>
<dbReference type="PANTHER" id="PTHR37954">
    <property type="entry name" value="BLL4979 PROTEIN"/>
    <property type="match status" value="1"/>
</dbReference>
<comment type="caution">
    <text evidence="1">The sequence shown here is derived from an EMBL/GenBank/DDBJ whole genome shotgun (WGS) entry which is preliminary data.</text>
</comment>
<dbReference type="EMBL" id="LFWZ01000068">
    <property type="protein sequence ID" value="KON29328.1"/>
    <property type="molecule type" value="Genomic_DNA"/>
</dbReference>
<evidence type="ECO:0000313" key="1">
    <source>
        <dbReference type="EMBL" id="KON29328.1"/>
    </source>
</evidence>
<organism evidence="1 2">
    <name type="scientific">miscellaneous Crenarchaeota group-15 archaeon DG-45</name>
    <dbReference type="NCBI Taxonomy" id="1685127"/>
    <lineage>
        <taxon>Archaea</taxon>
        <taxon>Candidatus Bathyarchaeota</taxon>
        <taxon>MCG-15</taxon>
    </lineage>
</organism>
<gene>
    <name evidence="1" type="ORF">AC482_06775</name>
</gene>
<accession>A0A0M0BLA5</accession>
<dbReference type="Pfam" id="PF02596">
    <property type="entry name" value="DUF169"/>
    <property type="match status" value="1"/>
</dbReference>
<evidence type="ECO:0000313" key="2">
    <source>
        <dbReference type="Proteomes" id="UP000037210"/>
    </source>
</evidence>
<dbReference type="Proteomes" id="UP000037210">
    <property type="component" value="Unassembled WGS sequence"/>
</dbReference>
<name>A0A0M0BLA5_9ARCH</name>
<dbReference type="PANTHER" id="PTHR37954:SF3">
    <property type="entry name" value="DUF169 DOMAIN-CONTAINING PROTEIN"/>
    <property type="match status" value="1"/>
</dbReference>
<dbReference type="AlphaFoldDB" id="A0A0M0BLA5"/>
<evidence type="ECO:0008006" key="3">
    <source>
        <dbReference type="Google" id="ProtNLM"/>
    </source>
</evidence>
<reference evidence="1 2" key="1">
    <citation type="submission" date="2015-06" db="EMBL/GenBank/DDBJ databases">
        <title>New insights into the roles of widespread benthic archaea in carbon and nitrogen cycling.</title>
        <authorList>
            <person name="Lazar C.S."/>
            <person name="Baker B.J."/>
            <person name="Seitz K.W."/>
            <person name="Hyde A.S."/>
            <person name="Dick G.J."/>
            <person name="Hinrichs K.-U."/>
            <person name="Teske A.P."/>
        </authorList>
    </citation>
    <scope>NUCLEOTIDE SEQUENCE [LARGE SCALE GENOMIC DNA]</scope>
    <source>
        <strain evidence="1">DG-45</strain>
    </source>
</reference>
<proteinExistence type="predicted"/>
<sequence length="278" mass="30734">MSVFNEYGRRIEEQIRPKTYPLAVKMLEAEGDIPEEAERPKRDFGACMSTCQCFALSRRFGATIAQLFEDMWCPEPVIGFGLAEPPQYFLDGHNRYPDGVETLEAGANWARELPRFEAGRYVGVASAPLSTASFEPDVAVIYCDSAQLLRLLLGIAYRDGRDIATVLGGHVACVYAVVPAMLRGACQAAVPCRGDRGRAGAQDDEMIFSVPRDKIGDLVLGLEQGGTSSIPTRFSMKAEYMLSPSYAEMARLMGMRRADGSEIKGYTEEERRLSIEYK</sequence>
<dbReference type="InterPro" id="IPR003748">
    <property type="entry name" value="DUF169"/>
</dbReference>